<dbReference type="EMBL" id="BAAALX010000010">
    <property type="protein sequence ID" value="GAA1519609.1"/>
    <property type="molecule type" value="Genomic_DNA"/>
</dbReference>
<dbReference type="Proteomes" id="UP001500177">
    <property type="component" value="Unassembled WGS sequence"/>
</dbReference>
<name>A0ABP4LA79_9MICO</name>
<keyword evidence="2" id="KW-1185">Reference proteome</keyword>
<organism evidence="1 2">
    <name type="scientific">Brevibacterium permense</name>
    <dbReference type="NCBI Taxonomy" id="234834"/>
    <lineage>
        <taxon>Bacteria</taxon>
        <taxon>Bacillati</taxon>
        <taxon>Actinomycetota</taxon>
        <taxon>Actinomycetes</taxon>
        <taxon>Micrococcales</taxon>
        <taxon>Brevibacteriaceae</taxon>
        <taxon>Brevibacterium</taxon>
    </lineage>
</organism>
<comment type="caution">
    <text evidence="1">The sequence shown here is derived from an EMBL/GenBank/DDBJ whole genome shotgun (WGS) entry which is preliminary data.</text>
</comment>
<evidence type="ECO:0000313" key="1">
    <source>
        <dbReference type="EMBL" id="GAA1519609.1"/>
    </source>
</evidence>
<protein>
    <submittedName>
        <fullName evidence="1">Uncharacterized protein</fullName>
    </submittedName>
</protein>
<evidence type="ECO:0000313" key="2">
    <source>
        <dbReference type="Proteomes" id="UP001500177"/>
    </source>
</evidence>
<gene>
    <name evidence="1" type="ORF">GCM10009690_23430</name>
</gene>
<proteinExistence type="predicted"/>
<sequence length="78" mass="8672">MDDDAGEILQHPGEDRFPGERELVGRAEVEMELEMIHESILVQPGRAQVDRDRPVGGTPPVCGAIVPAFRGDMFRLMK</sequence>
<reference evidence="2" key="1">
    <citation type="journal article" date="2019" name="Int. J. Syst. Evol. Microbiol.">
        <title>The Global Catalogue of Microorganisms (GCM) 10K type strain sequencing project: providing services to taxonomists for standard genome sequencing and annotation.</title>
        <authorList>
            <consortium name="The Broad Institute Genomics Platform"/>
            <consortium name="The Broad Institute Genome Sequencing Center for Infectious Disease"/>
            <person name="Wu L."/>
            <person name="Ma J."/>
        </authorList>
    </citation>
    <scope>NUCLEOTIDE SEQUENCE [LARGE SCALE GENOMIC DNA]</scope>
    <source>
        <strain evidence="2">JCM 13318</strain>
    </source>
</reference>
<accession>A0ABP4LA79</accession>